<sequence>MEKRGIRLGRMMVVFLAIALFIAGCSGGNGGNNANSGNTAEAPKENSGNAKNNQADSAEPQLYELGKEPLEFTLYGNYDWYTMPKWGADETTAWVKENKKVNITEIPNGGNTVQKLNTMIASGDLPDVIWGERGADVERLREAGLLVPLDDYIEKYPNLKKWLDPKALNMLRSPDGKLYQFPNWYTNRPNGNAGWVVNKKIYTELGSPKLETTDDLYAYLKLVKEKYPDVIPLETDLASEGHGLDQIYSAFKENNLSFPRYFAVPSGDKMTSIYKDEAYRESVVYAAKLFREKLMTQDAMTQTRDQVQEKLMNGRVAVYTSSNPTLYAMQAHAALTQKDPDAGYFMIWPIHKEGLDKNKTYPGTYNMLGWNAAAITTSAKDPEAIFAFLDWWTGPEGMTLQMWGVEGEFWQGREADGITPKFTENYTKDKEKLADYQAKMDPLMWVGNTVYVDDIKGKFEATLPENERNWSTYWQYEITWKTQGDATEFINLFPLPDTEEGITFQSGKDIWQKARAQALYAKTDEEALAILDKAHDDTMSLGFEKLLEYYTQRWHENLKMIQGN</sequence>
<evidence type="ECO:0000313" key="3">
    <source>
        <dbReference type="Proteomes" id="UP001139534"/>
    </source>
</evidence>
<dbReference type="InterPro" id="IPR006059">
    <property type="entry name" value="SBP"/>
</dbReference>
<dbReference type="Proteomes" id="UP001139534">
    <property type="component" value="Unassembled WGS sequence"/>
</dbReference>
<dbReference type="EMBL" id="JALPRK010000001">
    <property type="protein sequence ID" value="MCK8485814.1"/>
    <property type="molecule type" value="Genomic_DNA"/>
</dbReference>
<dbReference type="SUPFAM" id="SSF53850">
    <property type="entry name" value="Periplasmic binding protein-like II"/>
    <property type="match status" value="1"/>
</dbReference>
<dbReference type="PANTHER" id="PTHR43649:SF12">
    <property type="entry name" value="DIACETYLCHITOBIOSE BINDING PROTEIN DASA"/>
    <property type="match status" value="1"/>
</dbReference>
<dbReference type="PANTHER" id="PTHR43649">
    <property type="entry name" value="ARABINOSE-BINDING PROTEIN-RELATED"/>
    <property type="match status" value="1"/>
</dbReference>
<proteinExistence type="predicted"/>
<feature type="region of interest" description="Disordered" evidence="1">
    <location>
        <begin position="34"/>
        <end position="55"/>
    </location>
</feature>
<dbReference type="AlphaFoldDB" id="A0A9X1XUZ5"/>
<gene>
    <name evidence="2" type="ORF">M0651_01335</name>
</gene>
<keyword evidence="3" id="KW-1185">Reference proteome</keyword>
<organism evidence="2 3">
    <name type="scientific">Paenibacillus mellifer</name>
    <dbReference type="NCBI Taxonomy" id="2937794"/>
    <lineage>
        <taxon>Bacteria</taxon>
        <taxon>Bacillati</taxon>
        <taxon>Bacillota</taxon>
        <taxon>Bacilli</taxon>
        <taxon>Bacillales</taxon>
        <taxon>Paenibacillaceae</taxon>
        <taxon>Paenibacillus</taxon>
    </lineage>
</organism>
<evidence type="ECO:0000256" key="1">
    <source>
        <dbReference type="SAM" id="MobiDB-lite"/>
    </source>
</evidence>
<reference evidence="2" key="1">
    <citation type="submission" date="2022-04" db="EMBL/GenBank/DDBJ databases">
        <authorList>
            <person name="Seo M.-J."/>
        </authorList>
    </citation>
    <scope>NUCLEOTIDE SEQUENCE</scope>
    <source>
        <strain evidence="2">MBLB2552</strain>
    </source>
</reference>
<dbReference type="Gene3D" id="3.40.190.10">
    <property type="entry name" value="Periplasmic binding protein-like II"/>
    <property type="match status" value="2"/>
</dbReference>
<dbReference type="Pfam" id="PF01547">
    <property type="entry name" value="SBP_bac_1"/>
    <property type="match status" value="1"/>
</dbReference>
<accession>A0A9X1XUZ5</accession>
<dbReference type="PROSITE" id="PS51257">
    <property type="entry name" value="PROKAR_LIPOPROTEIN"/>
    <property type="match status" value="1"/>
</dbReference>
<feature type="compositionally biased region" description="Polar residues" evidence="1">
    <location>
        <begin position="46"/>
        <end position="55"/>
    </location>
</feature>
<dbReference type="RefSeq" id="WP_248550053.1">
    <property type="nucleotide sequence ID" value="NZ_JALPRK010000001.1"/>
</dbReference>
<comment type="caution">
    <text evidence="2">The sequence shown here is derived from an EMBL/GenBank/DDBJ whole genome shotgun (WGS) entry which is preliminary data.</text>
</comment>
<name>A0A9X1XUZ5_9BACL</name>
<dbReference type="InterPro" id="IPR050490">
    <property type="entry name" value="Bact_solute-bd_prot1"/>
</dbReference>
<evidence type="ECO:0000313" key="2">
    <source>
        <dbReference type="EMBL" id="MCK8485814.1"/>
    </source>
</evidence>
<protein>
    <submittedName>
        <fullName evidence="2">Extracellular solute-binding protein</fullName>
    </submittedName>
</protein>